<dbReference type="PANTHER" id="PTHR35005:SF1">
    <property type="entry name" value="2-AMINO-5-FORMYLAMINO-6-RIBOSYLAMINOPYRIMIDIN-4(3H)-ONE 5'-MONOPHOSPHATE DEFORMYLASE"/>
    <property type="match status" value="1"/>
</dbReference>
<evidence type="ECO:0000256" key="3">
    <source>
        <dbReference type="ARBA" id="ARBA00022801"/>
    </source>
</evidence>
<reference evidence="5" key="1">
    <citation type="submission" date="2018-05" db="EMBL/GenBank/DDBJ databases">
        <authorList>
            <person name="Lanie J.A."/>
            <person name="Ng W.-L."/>
            <person name="Kazmierczak K.M."/>
            <person name="Andrzejewski T.M."/>
            <person name="Davidsen T.M."/>
            <person name="Wayne K.J."/>
            <person name="Tettelin H."/>
            <person name="Glass J.I."/>
            <person name="Rusch D."/>
            <person name="Podicherti R."/>
            <person name="Tsui H.-C.T."/>
            <person name="Winkler M.E."/>
        </authorList>
    </citation>
    <scope>NUCLEOTIDE SEQUENCE</scope>
</reference>
<dbReference type="EMBL" id="UINC01165608">
    <property type="protein sequence ID" value="SVD67093.1"/>
    <property type="molecule type" value="Genomic_DNA"/>
</dbReference>
<comment type="cofactor">
    <cofactor evidence="1">
        <name>Zn(2+)</name>
        <dbReference type="ChEBI" id="CHEBI:29105"/>
    </cofactor>
</comment>
<dbReference type="GO" id="GO:0046872">
    <property type="term" value="F:metal ion binding"/>
    <property type="evidence" value="ECO:0007669"/>
    <property type="project" value="UniProtKB-KW"/>
</dbReference>
<sequence length="254" mass="28999">MVMIPEKGKPILWEEMSWTEVEELVKTMDMVILPTAATEQHGPHLPLAVDTLDCYEVAKRISARLGIPVLPPICYGCSQSHGDFPGTISLRPETVTRTICEIAEWLHKAGIRRLLILNGHMWNWGPIYSARENIRYDYRDMQVRVLNWWETTEKTMKKLVDDCSEQPMYLHANIAETSCMLAIRPDLVSMDKAVDQACYTTFFEHRMDQYTKTGIAGGATTKSTKEYGEELFSEVVDQLVEKIQKGLTEEPANK</sequence>
<evidence type="ECO:0000256" key="2">
    <source>
        <dbReference type="ARBA" id="ARBA00022723"/>
    </source>
</evidence>
<dbReference type="PANTHER" id="PTHR35005">
    <property type="entry name" value="3-DEHYDRO-SCYLLO-INOSOSE HYDROLASE"/>
    <property type="match status" value="1"/>
</dbReference>
<dbReference type="GO" id="GO:0016811">
    <property type="term" value="F:hydrolase activity, acting on carbon-nitrogen (but not peptide) bonds, in linear amides"/>
    <property type="evidence" value="ECO:0007669"/>
    <property type="project" value="TreeGrafter"/>
</dbReference>
<keyword evidence="3" id="KW-0378">Hydrolase</keyword>
<gene>
    <name evidence="5" type="ORF">METZ01_LOCUS419947</name>
</gene>
<evidence type="ECO:0000256" key="4">
    <source>
        <dbReference type="ARBA" id="ARBA00022833"/>
    </source>
</evidence>
<accession>A0A382X811</accession>
<evidence type="ECO:0008006" key="6">
    <source>
        <dbReference type="Google" id="ProtNLM"/>
    </source>
</evidence>
<dbReference type="GO" id="GO:0009231">
    <property type="term" value="P:riboflavin biosynthetic process"/>
    <property type="evidence" value="ECO:0007669"/>
    <property type="project" value="TreeGrafter"/>
</dbReference>
<name>A0A382X811_9ZZZZ</name>
<keyword evidence="2" id="KW-0479">Metal-binding</keyword>
<organism evidence="5">
    <name type="scientific">marine metagenome</name>
    <dbReference type="NCBI Taxonomy" id="408172"/>
    <lineage>
        <taxon>unclassified sequences</taxon>
        <taxon>metagenomes</taxon>
        <taxon>ecological metagenomes</taxon>
    </lineage>
</organism>
<protein>
    <recommendedName>
        <fullName evidence="6">Creatininase</fullName>
    </recommendedName>
</protein>
<feature type="non-terminal residue" evidence="5">
    <location>
        <position position="254"/>
    </location>
</feature>
<dbReference type="AlphaFoldDB" id="A0A382X811"/>
<evidence type="ECO:0000313" key="5">
    <source>
        <dbReference type="EMBL" id="SVD67093.1"/>
    </source>
</evidence>
<dbReference type="SUPFAM" id="SSF102215">
    <property type="entry name" value="Creatininase"/>
    <property type="match status" value="1"/>
</dbReference>
<evidence type="ECO:0000256" key="1">
    <source>
        <dbReference type="ARBA" id="ARBA00001947"/>
    </source>
</evidence>
<dbReference type="InterPro" id="IPR024087">
    <property type="entry name" value="Creatininase-like_sf"/>
</dbReference>
<dbReference type="Pfam" id="PF02633">
    <property type="entry name" value="Creatininase"/>
    <property type="match status" value="1"/>
</dbReference>
<proteinExistence type="predicted"/>
<dbReference type="InterPro" id="IPR003785">
    <property type="entry name" value="Creatininase/forma_Hydrolase"/>
</dbReference>
<dbReference type="Gene3D" id="3.40.50.10310">
    <property type="entry name" value="Creatininase"/>
    <property type="match status" value="1"/>
</dbReference>
<keyword evidence="4" id="KW-0862">Zinc</keyword>